<evidence type="ECO:0000313" key="1">
    <source>
        <dbReference type="EMBL" id="OGZ44289.1"/>
    </source>
</evidence>
<gene>
    <name evidence="1" type="ORF">A2719_04460</name>
</gene>
<dbReference type="Proteomes" id="UP000177480">
    <property type="component" value="Unassembled WGS sequence"/>
</dbReference>
<evidence type="ECO:0000313" key="2">
    <source>
        <dbReference type="Proteomes" id="UP000177480"/>
    </source>
</evidence>
<accession>A0A1G2G1X0</accession>
<dbReference type="AlphaFoldDB" id="A0A1G2G1X0"/>
<organism evidence="1 2">
    <name type="scientific">Candidatus Ryanbacteria bacterium RIFCSPHIGHO2_01_FULL_45_22</name>
    <dbReference type="NCBI Taxonomy" id="1802114"/>
    <lineage>
        <taxon>Bacteria</taxon>
        <taxon>Candidatus Ryaniibacteriota</taxon>
    </lineage>
</organism>
<proteinExistence type="predicted"/>
<sequence>MLEKVAEATKLFSQFNASALKLGDIIFERPSYHQGTRVRVGLGQNAILATMKCVAEKLEKMLEELDSHPGLIHHETFVPEMYGLYSFLVNAIYALMVGGAPVKATVTAVAERGIQEFGMFLEANKPNNRN</sequence>
<reference evidence="1 2" key="1">
    <citation type="journal article" date="2016" name="Nat. Commun.">
        <title>Thousands of microbial genomes shed light on interconnected biogeochemical processes in an aquifer system.</title>
        <authorList>
            <person name="Anantharaman K."/>
            <person name="Brown C.T."/>
            <person name="Hug L.A."/>
            <person name="Sharon I."/>
            <person name="Castelle C.J."/>
            <person name="Probst A.J."/>
            <person name="Thomas B.C."/>
            <person name="Singh A."/>
            <person name="Wilkins M.J."/>
            <person name="Karaoz U."/>
            <person name="Brodie E.L."/>
            <person name="Williams K.H."/>
            <person name="Hubbard S.S."/>
            <person name="Banfield J.F."/>
        </authorList>
    </citation>
    <scope>NUCLEOTIDE SEQUENCE [LARGE SCALE GENOMIC DNA]</scope>
</reference>
<dbReference type="EMBL" id="MHNK01000004">
    <property type="protein sequence ID" value="OGZ44289.1"/>
    <property type="molecule type" value="Genomic_DNA"/>
</dbReference>
<name>A0A1G2G1X0_9BACT</name>
<protein>
    <submittedName>
        <fullName evidence="1">Uncharacterized protein</fullName>
    </submittedName>
</protein>
<comment type="caution">
    <text evidence="1">The sequence shown here is derived from an EMBL/GenBank/DDBJ whole genome shotgun (WGS) entry which is preliminary data.</text>
</comment>